<dbReference type="Gene3D" id="1.20.1250.20">
    <property type="entry name" value="MFS general substrate transporter like domains"/>
    <property type="match status" value="1"/>
</dbReference>
<dbReference type="Pfam" id="PF07690">
    <property type="entry name" value="MFS_1"/>
    <property type="match status" value="1"/>
</dbReference>
<feature type="transmembrane region" description="Helical" evidence="7">
    <location>
        <begin position="98"/>
        <end position="118"/>
    </location>
</feature>
<keyword evidence="10" id="KW-1185">Reference proteome</keyword>
<feature type="transmembrane region" description="Helical" evidence="7">
    <location>
        <begin position="155"/>
        <end position="176"/>
    </location>
</feature>
<feature type="transmembrane region" description="Helical" evidence="7">
    <location>
        <begin position="416"/>
        <end position="434"/>
    </location>
</feature>
<feature type="transmembrane region" description="Helical" evidence="7">
    <location>
        <begin position="281"/>
        <end position="300"/>
    </location>
</feature>
<feature type="region of interest" description="Disordered" evidence="6">
    <location>
        <begin position="30"/>
        <end position="53"/>
    </location>
</feature>
<dbReference type="SUPFAM" id="SSF103473">
    <property type="entry name" value="MFS general substrate transporter"/>
    <property type="match status" value="1"/>
</dbReference>
<dbReference type="CDD" id="cd17321">
    <property type="entry name" value="MFS_MMR_MDR_like"/>
    <property type="match status" value="1"/>
</dbReference>
<feature type="transmembrane region" description="Helical" evidence="7">
    <location>
        <begin position="130"/>
        <end position="149"/>
    </location>
</feature>
<dbReference type="InterPro" id="IPR020846">
    <property type="entry name" value="MFS_dom"/>
</dbReference>
<evidence type="ECO:0000256" key="5">
    <source>
        <dbReference type="ARBA" id="ARBA00023251"/>
    </source>
</evidence>
<feature type="transmembrane region" description="Helical" evidence="7">
    <location>
        <begin position="490"/>
        <end position="509"/>
    </location>
</feature>
<protein>
    <submittedName>
        <fullName evidence="9">MFS transporter</fullName>
    </submittedName>
</protein>
<feature type="transmembrane region" description="Helical" evidence="7">
    <location>
        <begin position="219"/>
        <end position="238"/>
    </location>
</feature>
<evidence type="ECO:0000313" key="10">
    <source>
        <dbReference type="Proteomes" id="UP001183420"/>
    </source>
</evidence>
<feature type="domain" description="Major facilitator superfamily (MFS) profile" evidence="8">
    <location>
        <begin position="64"/>
        <end position="513"/>
    </location>
</feature>
<dbReference type="InterPro" id="IPR036259">
    <property type="entry name" value="MFS_trans_sf"/>
</dbReference>
<feature type="transmembrane region" description="Helical" evidence="7">
    <location>
        <begin position="454"/>
        <end position="478"/>
    </location>
</feature>
<evidence type="ECO:0000256" key="6">
    <source>
        <dbReference type="SAM" id="MobiDB-lite"/>
    </source>
</evidence>
<feature type="transmembrane region" description="Helical" evidence="7">
    <location>
        <begin position="250"/>
        <end position="269"/>
    </location>
</feature>
<evidence type="ECO:0000259" key="8">
    <source>
        <dbReference type="PROSITE" id="PS50850"/>
    </source>
</evidence>
<feature type="transmembrane region" description="Helical" evidence="7">
    <location>
        <begin position="360"/>
        <end position="378"/>
    </location>
</feature>
<evidence type="ECO:0000256" key="4">
    <source>
        <dbReference type="ARBA" id="ARBA00023136"/>
    </source>
</evidence>
<name>A0ABU2LW02_9ACTN</name>
<proteinExistence type="predicted"/>
<dbReference type="PANTHER" id="PTHR42718:SF39">
    <property type="entry name" value="ACTINORHODIN TRANSPORTER-RELATED"/>
    <property type="match status" value="1"/>
</dbReference>
<sequence length="515" mass="52627">MVPGCHRPRPFPVSADTRIRRLWYLPGGGRSLGGVTQPTTTRRPPARPAATPTAARAGSLSTLGLLTVLLGTALPQLDFFIVNVALPTIDRDLDAGPALLELVVAGYGVGYAVLLVLGGRLGDTFGRRRLFVVGLAGFGLTSLACGLAPNAWSLVAARVAQAATAALMAPQTLATIQATMTGERRARALSVFGAAAGLAMVSGQILGGLLVWADLAGTGWRLVFLVNVPVVVVGLWLARRLPETRSPRPASVDVPGTLLLAAALLALLLPLTEGRATGWPLWTWVSLAVAPAAAVAFYVVERRAERSGTRVPLLPPSLLRLVGMRRALPPLALCVGGFCGFLFATAVAFQDGLAFSPVRAGLTLAPYATAFLVASLLGPRLAGRHGGRRLVATGAAVQAVGIGALALTVWAGWPELGFLALAPGLLVSGFGQGLQMPTLMRLVLTDVPAERAGVAGGVLTTASQSGGALGVALLGALFLALVDSAGMGDALAMTLGAQLAAALAVLALSTRLPNG</sequence>
<dbReference type="PANTHER" id="PTHR42718">
    <property type="entry name" value="MAJOR FACILITATOR SUPERFAMILY MULTIDRUG TRANSPORTER MFSC"/>
    <property type="match status" value="1"/>
</dbReference>
<dbReference type="Proteomes" id="UP001183420">
    <property type="component" value="Unassembled WGS sequence"/>
</dbReference>
<feature type="transmembrane region" description="Helical" evidence="7">
    <location>
        <begin position="188"/>
        <end position="213"/>
    </location>
</feature>
<organism evidence="9 10">
    <name type="scientific">Streptomyces millisiae</name>
    <dbReference type="NCBI Taxonomy" id="3075542"/>
    <lineage>
        <taxon>Bacteria</taxon>
        <taxon>Bacillati</taxon>
        <taxon>Actinomycetota</taxon>
        <taxon>Actinomycetes</taxon>
        <taxon>Kitasatosporales</taxon>
        <taxon>Streptomycetaceae</taxon>
        <taxon>Streptomyces</taxon>
    </lineage>
</organism>
<dbReference type="EMBL" id="JAVREM010000047">
    <property type="protein sequence ID" value="MDT0321776.1"/>
    <property type="molecule type" value="Genomic_DNA"/>
</dbReference>
<evidence type="ECO:0000256" key="3">
    <source>
        <dbReference type="ARBA" id="ARBA00022989"/>
    </source>
</evidence>
<keyword evidence="4 7" id="KW-0472">Membrane</keyword>
<keyword evidence="5" id="KW-0046">Antibiotic resistance</keyword>
<evidence type="ECO:0000256" key="2">
    <source>
        <dbReference type="ARBA" id="ARBA00022692"/>
    </source>
</evidence>
<evidence type="ECO:0000256" key="1">
    <source>
        <dbReference type="ARBA" id="ARBA00004651"/>
    </source>
</evidence>
<feature type="transmembrane region" description="Helical" evidence="7">
    <location>
        <begin position="390"/>
        <end position="410"/>
    </location>
</feature>
<feature type="transmembrane region" description="Helical" evidence="7">
    <location>
        <begin position="327"/>
        <end position="348"/>
    </location>
</feature>
<gene>
    <name evidence="9" type="ORF">RNC47_25925</name>
</gene>
<keyword evidence="2 7" id="KW-0812">Transmembrane</keyword>
<evidence type="ECO:0000256" key="7">
    <source>
        <dbReference type="SAM" id="Phobius"/>
    </source>
</evidence>
<evidence type="ECO:0000313" key="9">
    <source>
        <dbReference type="EMBL" id="MDT0321776.1"/>
    </source>
</evidence>
<dbReference type="Gene3D" id="1.20.1720.10">
    <property type="entry name" value="Multidrug resistance protein D"/>
    <property type="match status" value="1"/>
</dbReference>
<accession>A0ABU2LW02</accession>
<comment type="caution">
    <text evidence="9">The sequence shown here is derived from an EMBL/GenBank/DDBJ whole genome shotgun (WGS) entry which is preliminary data.</text>
</comment>
<reference evidence="10" key="1">
    <citation type="submission" date="2023-07" db="EMBL/GenBank/DDBJ databases">
        <title>30 novel species of actinomycetes from the DSMZ collection.</title>
        <authorList>
            <person name="Nouioui I."/>
        </authorList>
    </citation>
    <scope>NUCLEOTIDE SEQUENCE [LARGE SCALE GENOMIC DNA]</scope>
    <source>
        <strain evidence="10">DSM 44918</strain>
    </source>
</reference>
<feature type="transmembrane region" description="Helical" evidence="7">
    <location>
        <begin position="63"/>
        <end position="86"/>
    </location>
</feature>
<dbReference type="PROSITE" id="PS50850">
    <property type="entry name" value="MFS"/>
    <property type="match status" value="1"/>
</dbReference>
<feature type="compositionally biased region" description="Low complexity" evidence="6">
    <location>
        <begin position="38"/>
        <end position="53"/>
    </location>
</feature>
<dbReference type="InterPro" id="IPR011701">
    <property type="entry name" value="MFS"/>
</dbReference>
<keyword evidence="3 7" id="KW-1133">Transmembrane helix</keyword>
<comment type="subcellular location">
    <subcellularLocation>
        <location evidence="1">Cell membrane</location>
        <topology evidence="1">Multi-pass membrane protein</topology>
    </subcellularLocation>
</comment>